<sequence>MKKTLLAAALTSLITLGFAATATANESEAATQAQPATQQAQMEFAENDLQTFASVQGDLDTIRADYSARLEATSDQEKAAELQQEASQLMVEAVQDAGMDIETYNNIALALQSDPELRDEVSAMLN</sequence>
<dbReference type="KEGG" id="nik:F5I99_05450"/>
<keyword evidence="4" id="KW-1185">Reference proteome</keyword>
<dbReference type="Proteomes" id="UP000325606">
    <property type="component" value="Chromosome"/>
</dbReference>
<proteinExistence type="predicted"/>
<name>A0A5J6LCN4_9GAMM</name>
<gene>
    <name evidence="3" type="ORF">F5I99_05450</name>
</gene>
<evidence type="ECO:0000259" key="2">
    <source>
        <dbReference type="Pfam" id="PF13767"/>
    </source>
</evidence>
<dbReference type="Pfam" id="PF13767">
    <property type="entry name" value="DUF4168"/>
    <property type="match status" value="1"/>
</dbReference>
<feature type="chain" id="PRO_5023943930" evidence="1">
    <location>
        <begin position="25"/>
        <end position="126"/>
    </location>
</feature>
<organism evidence="3 4">
    <name type="scientific">Nitrincola iocasae</name>
    <dbReference type="NCBI Taxonomy" id="2614693"/>
    <lineage>
        <taxon>Bacteria</taxon>
        <taxon>Pseudomonadati</taxon>
        <taxon>Pseudomonadota</taxon>
        <taxon>Gammaproteobacteria</taxon>
        <taxon>Oceanospirillales</taxon>
        <taxon>Oceanospirillaceae</taxon>
        <taxon>Nitrincola</taxon>
    </lineage>
</organism>
<accession>A0A5J6LCN4</accession>
<dbReference type="InterPro" id="IPR025433">
    <property type="entry name" value="DUF4168"/>
</dbReference>
<evidence type="ECO:0000256" key="1">
    <source>
        <dbReference type="SAM" id="SignalP"/>
    </source>
</evidence>
<keyword evidence="1" id="KW-0732">Signal</keyword>
<dbReference type="EMBL" id="CP044222">
    <property type="protein sequence ID" value="QEW05981.1"/>
    <property type="molecule type" value="Genomic_DNA"/>
</dbReference>
<dbReference type="AlphaFoldDB" id="A0A5J6LCN4"/>
<evidence type="ECO:0000313" key="3">
    <source>
        <dbReference type="EMBL" id="QEW05981.1"/>
    </source>
</evidence>
<evidence type="ECO:0000313" key="4">
    <source>
        <dbReference type="Proteomes" id="UP000325606"/>
    </source>
</evidence>
<dbReference type="RefSeq" id="WP_151054017.1">
    <property type="nucleotide sequence ID" value="NZ_CP044222.1"/>
</dbReference>
<reference evidence="3 4" key="1">
    <citation type="submission" date="2019-09" db="EMBL/GenBank/DDBJ databases">
        <title>Nitrincola iocasae sp. nov., a bacterium isolated from the sediment collected at a cold seep field in South China Sea.</title>
        <authorList>
            <person name="Zhang H."/>
            <person name="Wang H."/>
            <person name="Li C."/>
        </authorList>
    </citation>
    <scope>NUCLEOTIDE SEQUENCE [LARGE SCALE GENOMIC DNA]</scope>
    <source>
        <strain evidence="3 4">KXZD1103</strain>
    </source>
</reference>
<protein>
    <submittedName>
        <fullName evidence="3">DUF4168 domain-containing protein</fullName>
    </submittedName>
</protein>
<feature type="signal peptide" evidence="1">
    <location>
        <begin position="1"/>
        <end position="24"/>
    </location>
</feature>
<feature type="domain" description="DUF4168" evidence="2">
    <location>
        <begin position="46"/>
        <end position="121"/>
    </location>
</feature>